<dbReference type="AlphaFoldDB" id="A0A072V919"/>
<protein>
    <submittedName>
        <fullName evidence="1">MAC/perforin domain protein</fullName>
    </submittedName>
</protein>
<evidence type="ECO:0000313" key="3">
    <source>
        <dbReference type="Proteomes" id="UP000002051"/>
    </source>
</evidence>
<organism evidence="1 3">
    <name type="scientific">Medicago truncatula</name>
    <name type="common">Barrel medic</name>
    <name type="synonym">Medicago tribuloides</name>
    <dbReference type="NCBI Taxonomy" id="3880"/>
    <lineage>
        <taxon>Eukaryota</taxon>
        <taxon>Viridiplantae</taxon>
        <taxon>Streptophyta</taxon>
        <taxon>Embryophyta</taxon>
        <taxon>Tracheophyta</taxon>
        <taxon>Spermatophyta</taxon>
        <taxon>Magnoliopsida</taxon>
        <taxon>eudicotyledons</taxon>
        <taxon>Gunneridae</taxon>
        <taxon>Pentapetalae</taxon>
        <taxon>rosids</taxon>
        <taxon>fabids</taxon>
        <taxon>Fabales</taxon>
        <taxon>Fabaceae</taxon>
        <taxon>Papilionoideae</taxon>
        <taxon>50 kb inversion clade</taxon>
        <taxon>NPAAA clade</taxon>
        <taxon>Hologalegina</taxon>
        <taxon>IRL clade</taxon>
        <taxon>Trifolieae</taxon>
        <taxon>Medicago</taxon>
    </lineage>
</organism>
<name>A0A072V919_MEDTR</name>
<evidence type="ECO:0000313" key="1">
    <source>
        <dbReference type="EMBL" id="KEH37838.1"/>
    </source>
</evidence>
<dbReference type="EnsemblPlants" id="KEH37838">
    <property type="protein sequence ID" value="KEH37838"/>
    <property type="gene ID" value="MTR_2g449770"/>
</dbReference>
<keyword evidence="3" id="KW-1185">Reference proteome</keyword>
<sequence length="85" mass="9538">MTECVNVGSKKSKQVSSFLRTQFLAPYFVELSNLFCVNFLSKTQSKSQKKKNHSNIIRVIGGEPGTNSRVPNSGTYAYWYASNSH</sequence>
<dbReference type="Proteomes" id="UP000002051">
    <property type="component" value="Chromosome 2"/>
</dbReference>
<dbReference type="EMBL" id="CM001218">
    <property type="protein sequence ID" value="KEH37838.1"/>
    <property type="molecule type" value="Genomic_DNA"/>
</dbReference>
<evidence type="ECO:0000313" key="2">
    <source>
        <dbReference type="EnsemblPlants" id="KEH37838"/>
    </source>
</evidence>
<reference evidence="1 3" key="1">
    <citation type="journal article" date="2011" name="Nature">
        <title>The Medicago genome provides insight into the evolution of rhizobial symbioses.</title>
        <authorList>
            <person name="Young N.D."/>
            <person name="Debelle F."/>
            <person name="Oldroyd G.E."/>
            <person name="Geurts R."/>
            <person name="Cannon S.B."/>
            <person name="Udvardi M.K."/>
            <person name="Benedito V.A."/>
            <person name="Mayer K.F."/>
            <person name="Gouzy J."/>
            <person name="Schoof H."/>
            <person name="Van de Peer Y."/>
            <person name="Proost S."/>
            <person name="Cook D.R."/>
            <person name="Meyers B.C."/>
            <person name="Spannagl M."/>
            <person name="Cheung F."/>
            <person name="De Mita S."/>
            <person name="Krishnakumar V."/>
            <person name="Gundlach H."/>
            <person name="Zhou S."/>
            <person name="Mudge J."/>
            <person name="Bharti A.K."/>
            <person name="Murray J.D."/>
            <person name="Naoumkina M.A."/>
            <person name="Rosen B."/>
            <person name="Silverstein K.A."/>
            <person name="Tang H."/>
            <person name="Rombauts S."/>
            <person name="Zhao P.X."/>
            <person name="Zhou P."/>
            <person name="Barbe V."/>
            <person name="Bardou P."/>
            <person name="Bechner M."/>
            <person name="Bellec A."/>
            <person name="Berger A."/>
            <person name="Berges H."/>
            <person name="Bidwell S."/>
            <person name="Bisseling T."/>
            <person name="Choisne N."/>
            <person name="Couloux A."/>
            <person name="Denny R."/>
            <person name="Deshpande S."/>
            <person name="Dai X."/>
            <person name="Doyle J.J."/>
            <person name="Dudez A.M."/>
            <person name="Farmer A.D."/>
            <person name="Fouteau S."/>
            <person name="Franken C."/>
            <person name="Gibelin C."/>
            <person name="Gish J."/>
            <person name="Goldstein S."/>
            <person name="Gonzalez A.J."/>
            <person name="Green P.J."/>
            <person name="Hallab A."/>
            <person name="Hartog M."/>
            <person name="Hua A."/>
            <person name="Humphray S.J."/>
            <person name="Jeong D.H."/>
            <person name="Jing Y."/>
            <person name="Jocker A."/>
            <person name="Kenton S.M."/>
            <person name="Kim D.J."/>
            <person name="Klee K."/>
            <person name="Lai H."/>
            <person name="Lang C."/>
            <person name="Lin S."/>
            <person name="Macmil S.L."/>
            <person name="Magdelenat G."/>
            <person name="Matthews L."/>
            <person name="McCorrison J."/>
            <person name="Monaghan E.L."/>
            <person name="Mun J.H."/>
            <person name="Najar F.Z."/>
            <person name="Nicholson C."/>
            <person name="Noirot C."/>
            <person name="O'Bleness M."/>
            <person name="Paule C.R."/>
            <person name="Poulain J."/>
            <person name="Prion F."/>
            <person name="Qin B."/>
            <person name="Qu C."/>
            <person name="Retzel E.F."/>
            <person name="Riddle C."/>
            <person name="Sallet E."/>
            <person name="Samain S."/>
            <person name="Samson N."/>
            <person name="Sanders I."/>
            <person name="Saurat O."/>
            <person name="Scarpelli C."/>
            <person name="Schiex T."/>
            <person name="Segurens B."/>
            <person name="Severin A.J."/>
            <person name="Sherrier D.J."/>
            <person name="Shi R."/>
            <person name="Sims S."/>
            <person name="Singer S.R."/>
            <person name="Sinharoy S."/>
            <person name="Sterck L."/>
            <person name="Viollet A."/>
            <person name="Wang B.B."/>
            <person name="Wang K."/>
            <person name="Wang M."/>
            <person name="Wang X."/>
            <person name="Warfsmann J."/>
            <person name="Weissenbach J."/>
            <person name="White D.D."/>
            <person name="White J.D."/>
            <person name="Wiley G.B."/>
            <person name="Wincker P."/>
            <person name="Xing Y."/>
            <person name="Yang L."/>
            <person name="Yao Z."/>
            <person name="Ying F."/>
            <person name="Zhai J."/>
            <person name="Zhou L."/>
            <person name="Zuber A."/>
            <person name="Denarie J."/>
            <person name="Dixon R.A."/>
            <person name="May G.D."/>
            <person name="Schwartz D.C."/>
            <person name="Rogers J."/>
            <person name="Quetier F."/>
            <person name="Town C.D."/>
            <person name="Roe B.A."/>
        </authorList>
    </citation>
    <scope>NUCLEOTIDE SEQUENCE [LARGE SCALE GENOMIC DNA]</scope>
    <source>
        <strain evidence="1">A17</strain>
        <strain evidence="2 3">cv. Jemalong A17</strain>
    </source>
</reference>
<reference evidence="1 3" key="2">
    <citation type="journal article" date="2014" name="BMC Genomics">
        <title>An improved genome release (version Mt4.0) for the model legume Medicago truncatula.</title>
        <authorList>
            <person name="Tang H."/>
            <person name="Krishnakumar V."/>
            <person name="Bidwell S."/>
            <person name="Rosen B."/>
            <person name="Chan A."/>
            <person name="Zhou S."/>
            <person name="Gentzbittel L."/>
            <person name="Childs K.L."/>
            <person name="Yandell M."/>
            <person name="Gundlach H."/>
            <person name="Mayer K.F."/>
            <person name="Schwartz D.C."/>
            <person name="Town C.D."/>
        </authorList>
    </citation>
    <scope>GENOME REANNOTATION</scope>
    <source>
        <strain evidence="1">A17</strain>
        <strain evidence="2 3">cv. Jemalong A17</strain>
    </source>
</reference>
<accession>A0A072V919</accession>
<proteinExistence type="predicted"/>
<reference evidence="2" key="3">
    <citation type="submission" date="2015-04" db="UniProtKB">
        <authorList>
            <consortium name="EnsemblPlants"/>
        </authorList>
    </citation>
    <scope>IDENTIFICATION</scope>
    <source>
        <strain evidence="2">cv. Jemalong A17</strain>
    </source>
</reference>
<gene>
    <name evidence="1" type="ordered locus">MTR_2g449770</name>
</gene>
<dbReference type="HOGENOM" id="CLU_2516017_0_0_1"/>